<dbReference type="Pfam" id="PF10502">
    <property type="entry name" value="Peptidase_S26"/>
    <property type="match status" value="2"/>
</dbReference>
<dbReference type="InterPro" id="IPR019533">
    <property type="entry name" value="Peptidase_S26"/>
</dbReference>
<feature type="active site" evidence="11">
    <location>
        <position position="19"/>
    </location>
</feature>
<accession>A0A9P4K4T8</accession>
<reference evidence="15" key="1">
    <citation type="journal article" date="2020" name="Stud. Mycol.">
        <title>101 Dothideomycetes genomes: A test case for predicting lifestyles and emergence of pathogens.</title>
        <authorList>
            <person name="Haridas S."/>
            <person name="Albert R."/>
            <person name="Binder M."/>
            <person name="Bloem J."/>
            <person name="LaButti K."/>
            <person name="Salamov A."/>
            <person name="Andreopoulos B."/>
            <person name="Baker S."/>
            <person name="Barry K."/>
            <person name="Bills G."/>
            <person name="Bluhm B."/>
            <person name="Cannon C."/>
            <person name="Castanera R."/>
            <person name="Culley D."/>
            <person name="Daum C."/>
            <person name="Ezra D."/>
            <person name="Gonzalez J."/>
            <person name="Henrissat B."/>
            <person name="Kuo A."/>
            <person name="Liang C."/>
            <person name="Lipzen A."/>
            <person name="Lutzoni F."/>
            <person name="Magnuson J."/>
            <person name="Mondo S."/>
            <person name="Nolan M."/>
            <person name="Ohm R."/>
            <person name="Pangilinan J."/>
            <person name="Park H.-J."/>
            <person name="Ramirez L."/>
            <person name="Alfaro M."/>
            <person name="Sun H."/>
            <person name="Tritt A."/>
            <person name="Yoshinaga Y."/>
            <person name="Zwiers L.-H."/>
            <person name="Turgeon B."/>
            <person name="Goodwin S."/>
            <person name="Spatafora J."/>
            <person name="Crous P."/>
            <person name="Grigoriev I."/>
        </authorList>
    </citation>
    <scope>NUCLEOTIDE SEQUENCE [LARGE SCALE GENOMIC DNA]</scope>
    <source>
        <strain evidence="15">CBS 304.66</strain>
    </source>
</reference>
<feature type="active site" evidence="11">
    <location>
        <position position="68"/>
    </location>
</feature>
<evidence type="ECO:0000313" key="14">
    <source>
        <dbReference type="EMBL" id="KAF2261317.1"/>
    </source>
</evidence>
<keyword evidence="5" id="KW-0812">Transmembrane</keyword>
<dbReference type="OrthoDB" id="9996127at2759"/>
<evidence type="ECO:0000256" key="6">
    <source>
        <dbReference type="ARBA" id="ARBA00022792"/>
    </source>
</evidence>
<comment type="caution">
    <text evidence="14">The sequence shown here is derived from an EMBL/GenBank/DDBJ whole genome shotgun (WGS) entry which is preliminary data.</text>
</comment>
<keyword evidence="6" id="KW-0999">Mitochondrion inner membrane</keyword>
<evidence type="ECO:0000256" key="12">
    <source>
        <dbReference type="SAM" id="MobiDB-lite"/>
    </source>
</evidence>
<dbReference type="Gene3D" id="2.10.109.10">
    <property type="entry name" value="Umud Fragment, subunit A"/>
    <property type="match status" value="1"/>
</dbReference>
<dbReference type="PANTHER" id="PTHR46041:SF2">
    <property type="entry name" value="MITOCHONDRIAL INNER MEMBRANE PROTEASE SUBUNIT 2"/>
    <property type="match status" value="1"/>
</dbReference>
<evidence type="ECO:0000256" key="5">
    <source>
        <dbReference type="ARBA" id="ARBA00022692"/>
    </source>
</evidence>
<dbReference type="AlphaFoldDB" id="A0A9P4K4T8"/>
<sequence length="131" mass="14680">AFLFVRDSVVSIDTVKGSSMSPSLSASAHESGEHDRVRIRRGKATRNLRRGDIVTFWKPHKPDEISIKRIVGVEGDIVYPKRGYADGAVVVPYGHVWVEGDNWRKSFDSNDFGPISKALIDGKATRVWRGW</sequence>
<dbReference type="GO" id="GO:0006465">
    <property type="term" value="P:signal peptide processing"/>
    <property type="evidence" value="ECO:0007669"/>
    <property type="project" value="InterPro"/>
</dbReference>
<feature type="non-terminal residue" evidence="14">
    <location>
        <position position="131"/>
    </location>
</feature>
<dbReference type="InterPro" id="IPR000223">
    <property type="entry name" value="Pept_S26A_signal_pept_1"/>
</dbReference>
<comment type="subcellular location">
    <subcellularLocation>
        <location evidence="1">Mitochondrion inner membrane</location>
        <topology evidence="1">Single-pass membrane protein</topology>
    </subcellularLocation>
</comment>
<feature type="domain" description="Peptidase S26" evidence="13">
    <location>
        <begin position="3"/>
        <end position="79"/>
    </location>
</feature>
<keyword evidence="10" id="KW-0472">Membrane</keyword>
<dbReference type="CDD" id="cd06530">
    <property type="entry name" value="S26_SPase_I"/>
    <property type="match status" value="1"/>
</dbReference>
<protein>
    <recommendedName>
        <fullName evidence="3">Mitochondrial inner membrane protease subunit 2</fullName>
    </recommendedName>
</protein>
<keyword evidence="4" id="KW-0645">Protease</keyword>
<keyword evidence="15" id="KW-1185">Reference proteome</keyword>
<gene>
    <name evidence="14" type="ORF">CC78DRAFT_407800</name>
</gene>
<dbReference type="PRINTS" id="PR00727">
    <property type="entry name" value="LEADERPTASE"/>
</dbReference>
<dbReference type="InterPro" id="IPR036286">
    <property type="entry name" value="LexA/Signal_pep-like_sf"/>
</dbReference>
<comment type="similarity">
    <text evidence="2">Belongs to the peptidase S26 family. IMP2 subfamily.</text>
</comment>
<dbReference type="SUPFAM" id="SSF51306">
    <property type="entry name" value="LexA/Signal peptidase"/>
    <property type="match status" value="1"/>
</dbReference>
<evidence type="ECO:0000256" key="8">
    <source>
        <dbReference type="ARBA" id="ARBA00022989"/>
    </source>
</evidence>
<name>A0A9P4K4T8_9PLEO</name>
<evidence type="ECO:0000256" key="10">
    <source>
        <dbReference type="ARBA" id="ARBA00023136"/>
    </source>
</evidence>
<evidence type="ECO:0000256" key="3">
    <source>
        <dbReference type="ARBA" id="ARBA00013650"/>
    </source>
</evidence>
<keyword evidence="8" id="KW-1133">Transmembrane helix</keyword>
<evidence type="ECO:0000256" key="9">
    <source>
        <dbReference type="ARBA" id="ARBA00023128"/>
    </source>
</evidence>
<feature type="non-terminal residue" evidence="14">
    <location>
        <position position="1"/>
    </location>
</feature>
<dbReference type="GO" id="GO:0042720">
    <property type="term" value="C:mitochondrial inner membrane peptidase complex"/>
    <property type="evidence" value="ECO:0007669"/>
    <property type="project" value="InterPro"/>
</dbReference>
<feature type="region of interest" description="Disordered" evidence="12">
    <location>
        <begin position="17"/>
        <end position="36"/>
    </location>
</feature>
<evidence type="ECO:0000256" key="11">
    <source>
        <dbReference type="PIRSR" id="PIRSR600223-1"/>
    </source>
</evidence>
<dbReference type="Proteomes" id="UP000800093">
    <property type="component" value="Unassembled WGS sequence"/>
</dbReference>
<dbReference type="PANTHER" id="PTHR46041">
    <property type="entry name" value="MITOCHONDRIAL INNER MEMBRANE PROTEASE SUBUNIT 2"/>
    <property type="match status" value="1"/>
</dbReference>
<evidence type="ECO:0000256" key="7">
    <source>
        <dbReference type="ARBA" id="ARBA00022801"/>
    </source>
</evidence>
<dbReference type="InterPro" id="IPR037730">
    <property type="entry name" value="IMP2"/>
</dbReference>
<evidence type="ECO:0000313" key="15">
    <source>
        <dbReference type="Proteomes" id="UP000800093"/>
    </source>
</evidence>
<dbReference type="GO" id="GO:0006627">
    <property type="term" value="P:protein processing involved in protein targeting to mitochondrion"/>
    <property type="evidence" value="ECO:0007669"/>
    <property type="project" value="InterPro"/>
</dbReference>
<evidence type="ECO:0000259" key="13">
    <source>
        <dbReference type="Pfam" id="PF10502"/>
    </source>
</evidence>
<feature type="domain" description="Peptidase S26" evidence="13">
    <location>
        <begin position="87"/>
        <end position="128"/>
    </location>
</feature>
<evidence type="ECO:0000256" key="4">
    <source>
        <dbReference type="ARBA" id="ARBA00022670"/>
    </source>
</evidence>
<keyword evidence="9" id="KW-0496">Mitochondrion</keyword>
<proteinExistence type="inferred from homology"/>
<evidence type="ECO:0000256" key="2">
    <source>
        <dbReference type="ARBA" id="ARBA00007066"/>
    </source>
</evidence>
<dbReference type="EMBL" id="ML986660">
    <property type="protein sequence ID" value="KAF2261317.1"/>
    <property type="molecule type" value="Genomic_DNA"/>
</dbReference>
<dbReference type="GO" id="GO:0004252">
    <property type="term" value="F:serine-type endopeptidase activity"/>
    <property type="evidence" value="ECO:0007669"/>
    <property type="project" value="InterPro"/>
</dbReference>
<keyword evidence="7" id="KW-0378">Hydrolase</keyword>
<organism evidence="14 15">
    <name type="scientific">Lojkania enalia</name>
    <dbReference type="NCBI Taxonomy" id="147567"/>
    <lineage>
        <taxon>Eukaryota</taxon>
        <taxon>Fungi</taxon>
        <taxon>Dikarya</taxon>
        <taxon>Ascomycota</taxon>
        <taxon>Pezizomycotina</taxon>
        <taxon>Dothideomycetes</taxon>
        <taxon>Pleosporomycetidae</taxon>
        <taxon>Pleosporales</taxon>
        <taxon>Pleosporales incertae sedis</taxon>
        <taxon>Lojkania</taxon>
    </lineage>
</organism>
<evidence type="ECO:0000256" key="1">
    <source>
        <dbReference type="ARBA" id="ARBA00004434"/>
    </source>
</evidence>
<feature type="compositionally biased region" description="Low complexity" evidence="12">
    <location>
        <begin position="18"/>
        <end position="29"/>
    </location>
</feature>